<comment type="caution">
    <text evidence="5">The sequence shown here is derived from an EMBL/GenBank/DDBJ whole genome shotgun (WGS) entry which is preliminary data.</text>
</comment>
<accession>A0A844QCH7</accession>
<dbReference type="SUPFAM" id="SSF46785">
    <property type="entry name" value="Winged helix' DNA-binding domain"/>
    <property type="match status" value="1"/>
</dbReference>
<reference evidence="5 6" key="1">
    <citation type="submission" date="2019-12" db="EMBL/GenBank/DDBJ databases">
        <title>Nitratireductor arenosus sp. nov., Isolated from sea sand, Jeju island, South Korea.</title>
        <authorList>
            <person name="Kim W."/>
        </authorList>
    </citation>
    <scope>NUCLEOTIDE SEQUENCE [LARGE SCALE GENOMIC DNA]</scope>
    <source>
        <strain evidence="5 6">CAU 1489</strain>
    </source>
</reference>
<evidence type="ECO:0000256" key="1">
    <source>
        <dbReference type="ARBA" id="ARBA00023015"/>
    </source>
</evidence>
<evidence type="ECO:0000313" key="5">
    <source>
        <dbReference type="EMBL" id="MVA95843.1"/>
    </source>
</evidence>
<dbReference type="RefSeq" id="WP_156710719.1">
    <property type="nucleotide sequence ID" value="NZ_WPHG01000001.1"/>
</dbReference>
<dbReference type="PANTHER" id="PTHR43537:SF45">
    <property type="entry name" value="GNTR FAMILY REGULATORY PROTEIN"/>
    <property type="match status" value="1"/>
</dbReference>
<proteinExistence type="predicted"/>
<dbReference type="Gene3D" id="1.10.10.10">
    <property type="entry name" value="Winged helix-like DNA-binding domain superfamily/Winged helix DNA-binding domain"/>
    <property type="match status" value="1"/>
</dbReference>
<dbReference type="InterPro" id="IPR036390">
    <property type="entry name" value="WH_DNA-bd_sf"/>
</dbReference>
<sequence length="238" mass="26309">MNTSEELPRIGLSEQAYAKIKDDIVWCRLRPGEEVSETKLCGLYGFGKAPIRAALSRLSQESYVVPQPRRGHVIAPVTLKAMRELFELRRIVEPAISEMACGGVDGDRLLELDARCAHGYVPGEVESEAHFIAANKAFHLEIARAANNSRLTALLEQILDEMTRLLHLGYVLRERPTEVRAEHHTLIEALAQGDKATARATTIAHIDSVRQMVMDGITQYSSLNEANIAPAMAAGSRR</sequence>
<feature type="domain" description="HTH gntR-type" evidence="4">
    <location>
        <begin position="10"/>
        <end position="77"/>
    </location>
</feature>
<dbReference type="SUPFAM" id="SSF48008">
    <property type="entry name" value="GntR ligand-binding domain-like"/>
    <property type="match status" value="1"/>
</dbReference>
<keyword evidence="3" id="KW-0804">Transcription</keyword>
<dbReference type="PANTHER" id="PTHR43537">
    <property type="entry name" value="TRANSCRIPTIONAL REGULATOR, GNTR FAMILY"/>
    <property type="match status" value="1"/>
</dbReference>
<dbReference type="PROSITE" id="PS50949">
    <property type="entry name" value="HTH_GNTR"/>
    <property type="match status" value="1"/>
</dbReference>
<dbReference type="GO" id="GO:0003677">
    <property type="term" value="F:DNA binding"/>
    <property type="evidence" value="ECO:0007669"/>
    <property type="project" value="UniProtKB-KW"/>
</dbReference>
<dbReference type="EMBL" id="WPHG01000001">
    <property type="protein sequence ID" value="MVA95843.1"/>
    <property type="molecule type" value="Genomic_DNA"/>
</dbReference>
<dbReference type="Gene3D" id="1.20.120.530">
    <property type="entry name" value="GntR ligand-binding domain-like"/>
    <property type="match status" value="1"/>
</dbReference>
<dbReference type="SMART" id="SM00895">
    <property type="entry name" value="FCD"/>
    <property type="match status" value="1"/>
</dbReference>
<evidence type="ECO:0000313" key="6">
    <source>
        <dbReference type="Proteomes" id="UP000463224"/>
    </source>
</evidence>
<dbReference type="InterPro" id="IPR011711">
    <property type="entry name" value="GntR_C"/>
</dbReference>
<dbReference type="SMART" id="SM00345">
    <property type="entry name" value="HTH_GNTR"/>
    <property type="match status" value="1"/>
</dbReference>
<keyword evidence="1" id="KW-0805">Transcription regulation</keyword>
<name>A0A844QCH7_9HYPH</name>
<protein>
    <submittedName>
        <fullName evidence="5">FCD domain-containing protein</fullName>
    </submittedName>
</protein>
<dbReference type="AlphaFoldDB" id="A0A844QCH7"/>
<dbReference type="Pfam" id="PF07729">
    <property type="entry name" value="FCD"/>
    <property type="match status" value="1"/>
</dbReference>
<dbReference type="InterPro" id="IPR000524">
    <property type="entry name" value="Tscrpt_reg_HTH_GntR"/>
</dbReference>
<dbReference type="GO" id="GO:0003700">
    <property type="term" value="F:DNA-binding transcription factor activity"/>
    <property type="evidence" value="ECO:0007669"/>
    <property type="project" value="InterPro"/>
</dbReference>
<keyword evidence="2" id="KW-0238">DNA-binding</keyword>
<dbReference type="Proteomes" id="UP000463224">
    <property type="component" value="Unassembled WGS sequence"/>
</dbReference>
<organism evidence="5 6">
    <name type="scientific">Nitratireductor arenosus</name>
    <dbReference type="NCBI Taxonomy" id="2682096"/>
    <lineage>
        <taxon>Bacteria</taxon>
        <taxon>Pseudomonadati</taxon>
        <taxon>Pseudomonadota</taxon>
        <taxon>Alphaproteobacteria</taxon>
        <taxon>Hyphomicrobiales</taxon>
        <taxon>Phyllobacteriaceae</taxon>
        <taxon>Nitratireductor</taxon>
    </lineage>
</organism>
<keyword evidence="6" id="KW-1185">Reference proteome</keyword>
<evidence type="ECO:0000256" key="2">
    <source>
        <dbReference type="ARBA" id="ARBA00023125"/>
    </source>
</evidence>
<gene>
    <name evidence="5" type="ORF">GN330_01065</name>
</gene>
<evidence type="ECO:0000256" key="3">
    <source>
        <dbReference type="ARBA" id="ARBA00023163"/>
    </source>
</evidence>
<dbReference type="InterPro" id="IPR036388">
    <property type="entry name" value="WH-like_DNA-bd_sf"/>
</dbReference>
<dbReference type="InterPro" id="IPR008920">
    <property type="entry name" value="TF_FadR/GntR_C"/>
</dbReference>
<evidence type="ECO:0000259" key="4">
    <source>
        <dbReference type="PROSITE" id="PS50949"/>
    </source>
</evidence>
<dbReference type="Pfam" id="PF00392">
    <property type="entry name" value="GntR"/>
    <property type="match status" value="1"/>
</dbReference>